<dbReference type="Proteomes" id="UP001219037">
    <property type="component" value="Chromosome"/>
</dbReference>
<dbReference type="RefSeq" id="WP_278157215.1">
    <property type="nucleotide sequence ID" value="NZ_CP121252.1"/>
</dbReference>
<name>A0ABY8H5W6_9MICC</name>
<organism evidence="1 2">
    <name type="scientific">Citricoccus muralis</name>
    <dbReference type="NCBI Taxonomy" id="169134"/>
    <lineage>
        <taxon>Bacteria</taxon>
        <taxon>Bacillati</taxon>
        <taxon>Actinomycetota</taxon>
        <taxon>Actinomycetes</taxon>
        <taxon>Micrococcales</taxon>
        <taxon>Micrococcaceae</taxon>
        <taxon>Citricoccus</taxon>
    </lineage>
</organism>
<dbReference type="EMBL" id="CP121252">
    <property type="protein sequence ID" value="WFP16048.1"/>
    <property type="molecule type" value="Genomic_DNA"/>
</dbReference>
<evidence type="ECO:0000313" key="2">
    <source>
        <dbReference type="Proteomes" id="UP001219037"/>
    </source>
</evidence>
<reference evidence="1 2" key="1">
    <citation type="submission" date="2023-04" db="EMBL/GenBank/DDBJ databases">
        <title>Funneling lignin-derived compounds into biodiesel using alkali-halophilic Citricoccus sp. P2.</title>
        <authorList>
            <person name="Luo C.-B."/>
        </authorList>
    </citation>
    <scope>NUCLEOTIDE SEQUENCE [LARGE SCALE GENOMIC DNA]</scope>
    <source>
        <strain evidence="1 2">P2</strain>
    </source>
</reference>
<evidence type="ECO:0000313" key="1">
    <source>
        <dbReference type="EMBL" id="WFP16048.1"/>
    </source>
</evidence>
<keyword evidence="2" id="KW-1185">Reference proteome</keyword>
<proteinExistence type="predicted"/>
<protein>
    <submittedName>
        <fullName evidence="1">Uncharacterized protein</fullName>
    </submittedName>
</protein>
<accession>A0ABY8H5W6</accession>
<gene>
    <name evidence="1" type="ORF">P8192_11705</name>
</gene>
<sequence length="323" mass="34519">MAADGLIHRSAVALRALRAEMAVRETLPERRRRVLDGTVHALKPDSMDADYAARTLIDYDSATPHVVIAVGELHAPTQVTWQIAGMAMGPAQAAWGAAREAAQLHREQRHLGAVRPLVLSWQGYHPPSPLGVLSSRIAARAGERLAEHVWTTLLLWQCTGAGRGAGTALDPWRSLEAHSYGVPVAVRALGLLALWSRTRLERTVPSAGRIDALVLSGSVGAPHHWWGTVSALAERSERGLHRGPRVTEIRARRDLLAPLGRVLSGRRRVPVDTAQGGQIVQAGSPASPESGLIPAVGHDTHGGRGYRDPGTVSLRAIAGATQN</sequence>